<proteinExistence type="predicted"/>
<dbReference type="EMBL" id="JASSZA010000008">
    <property type="protein sequence ID" value="KAK2103093.1"/>
    <property type="molecule type" value="Genomic_DNA"/>
</dbReference>
<keyword evidence="2" id="KW-1185">Reference proteome</keyword>
<comment type="caution">
    <text evidence="1">The sequence shown here is derived from an EMBL/GenBank/DDBJ whole genome shotgun (WGS) entry which is preliminary data.</text>
</comment>
<organism evidence="1 2">
    <name type="scientific">Saguinus oedipus</name>
    <name type="common">Cotton-top tamarin</name>
    <name type="synonym">Oedipomidas oedipus</name>
    <dbReference type="NCBI Taxonomy" id="9490"/>
    <lineage>
        <taxon>Eukaryota</taxon>
        <taxon>Metazoa</taxon>
        <taxon>Chordata</taxon>
        <taxon>Craniata</taxon>
        <taxon>Vertebrata</taxon>
        <taxon>Euteleostomi</taxon>
        <taxon>Mammalia</taxon>
        <taxon>Eutheria</taxon>
        <taxon>Euarchontoglires</taxon>
        <taxon>Primates</taxon>
        <taxon>Haplorrhini</taxon>
        <taxon>Platyrrhini</taxon>
        <taxon>Cebidae</taxon>
        <taxon>Callitrichinae</taxon>
        <taxon>Saguinus</taxon>
    </lineage>
</organism>
<evidence type="ECO:0000313" key="2">
    <source>
        <dbReference type="Proteomes" id="UP001266305"/>
    </source>
</evidence>
<name>A0ABQ9V167_SAGOE</name>
<protein>
    <submittedName>
        <fullName evidence="1">Uncharacterized protein</fullName>
    </submittedName>
</protein>
<sequence>MFPQDTSDLLNIHRDKGCDRGFVLLALLVTYAERNSGKVCHLISKEAVKTELQFSVYIRNKTQTLTQNASASLSSADSPTLRELIVQISGPRIALDASFSFHLSTWIVENRTAVHDVVKAKRVQD</sequence>
<dbReference type="Proteomes" id="UP001266305">
    <property type="component" value="Unassembled WGS sequence"/>
</dbReference>
<gene>
    <name evidence="1" type="ORF">P7K49_016949</name>
</gene>
<accession>A0ABQ9V167</accession>
<evidence type="ECO:0000313" key="1">
    <source>
        <dbReference type="EMBL" id="KAK2103093.1"/>
    </source>
</evidence>
<reference evidence="1 2" key="1">
    <citation type="submission" date="2023-05" db="EMBL/GenBank/DDBJ databases">
        <title>B98-5 Cell Line De Novo Hybrid Assembly: An Optical Mapping Approach.</title>
        <authorList>
            <person name="Kananen K."/>
            <person name="Auerbach J.A."/>
            <person name="Kautto E."/>
            <person name="Blachly J.S."/>
        </authorList>
    </citation>
    <scope>NUCLEOTIDE SEQUENCE [LARGE SCALE GENOMIC DNA]</scope>
    <source>
        <strain evidence="1">B95-8</strain>
        <tissue evidence="1">Cell line</tissue>
    </source>
</reference>